<reference evidence="1" key="1">
    <citation type="submission" date="2024-02" db="EMBL/GenBank/DDBJ databases">
        <authorList>
            <consortium name="ELIXIR-Norway"/>
            <consortium name="Elixir Norway"/>
        </authorList>
    </citation>
    <scope>NUCLEOTIDE SEQUENCE</scope>
</reference>
<name>A0ABP0UCV4_9BRYO</name>
<keyword evidence="2" id="KW-1185">Reference proteome</keyword>
<organism evidence="1 2">
    <name type="scientific">Sphagnum troendelagicum</name>
    <dbReference type="NCBI Taxonomy" id="128251"/>
    <lineage>
        <taxon>Eukaryota</taxon>
        <taxon>Viridiplantae</taxon>
        <taxon>Streptophyta</taxon>
        <taxon>Embryophyta</taxon>
        <taxon>Bryophyta</taxon>
        <taxon>Sphagnophytina</taxon>
        <taxon>Sphagnopsida</taxon>
        <taxon>Sphagnales</taxon>
        <taxon>Sphagnaceae</taxon>
        <taxon>Sphagnum</taxon>
    </lineage>
</organism>
<dbReference type="InterPro" id="IPR010255">
    <property type="entry name" value="Haem_peroxidase_sf"/>
</dbReference>
<dbReference type="Proteomes" id="UP001497512">
    <property type="component" value="Chromosome 3"/>
</dbReference>
<dbReference type="SUPFAM" id="SSF48113">
    <property type="entry name" value="Heme-dependent peroxidases"/>
    <property type="match status" value="1"/>
</dbReference>
<dbReference type="EMBL" id="OZ019895">
    <property type="protein sequence ID" value="CAK9219075.1"/>
    <property type="molecule type" value="Genomic_DNA"/>
</dbReference>
<gene>
    <name evidence="1" type="ORF">CSSPTR1EN2_LOCUS14303</name>
</gene>
<protein>
    <submittedName>
        <fullName evidence="1">Uncharacterized protein</fullName>
    </submittedName>
</protein>
<accession>A0ABP0UCV4</accession>
<evidence type="ECO:0000313" key="2">
    <source>
        <dbReference type="Proteomes" id="UP001497512"/>
    </source>
</evidence>
<proteinExistence type="predicted"/>
<evidence type="ECO:0000313" key="1">
    <source>
        <dbReference type="EMBL" id="CAK9219075.1"/>
    </source>
</evidence>
<sequence>MKSVFVIDCQPFAVIVEIHTTVTETDVPHAQVLTQLGKGRYTSFQAQLHEQNGKGQPDPSLETSCLHKLQHLCPAQNGDSNQTTNLDLCTPTPFDTSTTRICRPRMSSYFQMRYCLPYLVIASPSLTCMQVARRHSSITLLHQC</sequence>
<dbReference type="Gene3D" id="1.10.420.10">
    <property type="entry name" value="Peroxidase, domain 2"/>
    <property type="match status" value="1"/>
</dbReference>